<feature type="repeat" description="WD" evidence="4">
    <location>
        <begin position="636"/>
        <end position="677"/>
    </location>
</feature>
<dbReference type="PANTHER" id="PTHR15622:SF2">
    <property type="entry name" value="U4_U6 SMALL NUCLEAR RIBONUCLEOPROTEIN PRP4"/>
    <property type="match status" value="1"/>
</dbReference>
<keyword evidence="1 4" id="KW-0853">WD repeat</keyword>
<accession>A0A9P5TJU6</accession>
<name>A0A9P5TJU6_GYMJU</name>
<feature type="repeat" description="WD" evidence="4">
    <location>
        <begin position="679"/>
        <end position="720"/>
    </location>
</feature>
<dbReference type="PANTHER" id="PTHR15622">
    <property type="entry name" value="WD40 REPEAT PROTEIN"/>
    <property type="match status" value="1"/>
</dbReference>
<feature type="repeat" description="WD" evidence="4">
    <location>
        <begin position="594"/>
        <end position="635"/>
    </location>
</feature>
<sequence length="885" mass="98085">MTTEAILNRKSNKKTQGMRFGEGSSSQIGPAPKPMTTTPELMECGHARNGRNLVVCIDGTSNKFGDMVHPLCVHEIVCSNSIRRTQMIELYNLILKRREDNQRTWYNSGIGTYARPAWKTLSYYAQVVSNAIDLAFARNFHQTVLAAYRWLSDNYEDGDCIFLFGFSRGAFQVRILSAMIDKVGLIHKGNEMQIPFAYEVYADPKSDIETVAEVGEFVDEGTSTMAERFKKAFSHEGVKVHFVGAWDTVSSIGFTRSRDAFPRTIDGMGHRRVKFLPEYAYGGTAKDMDRVAGAPVYKQGIDNDPSRTGNDEINNSSEEKEPVRKRRQIKEVWFPGTHSDIGGGNVQNTGLNRSRPALRWMVFEAEGVGLRTSGFRGELSSEKLIDVRESLTGIWWFLEILPIKRLAFSREHDGTKITRKPHLGKGRKIHPGQKIHASFVLAKQTYVPRALPPQQVEDFWQGLKPESDDSEWLEFDLYDSIDFTVDNFIHTSGTDSAFQLPSNVAISGSGRKALYSKLFSTLKSEVDATIKYQLFVYTLNVLTSDSSESTLIKPVQSTEMRPLLQRLKNGNDAYDEGKILKFIKEFTDPCVFILRGHTNAVFSVAFSPDSKLVASGSWDATIRLWNAETGAAVQVLIGHMAAVRSVAFSPEATLVVSTSDDRTIRVWDLKAGSASGKVLLGDGNFLHSAVFSPDGKRVISASRDGTIRSWDVETGEAVGKSFGGYDKSIDFLAFSPDGKYVASGSATTTMRLWNVETGEVERESFGNIMPWITTIAFSPDSTRIVSGSYHNTVRVWNAGTGSADGEPFRGHTNHVNGVAFSPDGKRVVSGSTDTTVRIWNVETGKSDGLFEGHSSFVLSVAFSPDGRRVASGSWDNTIRIWDVET</sequence>
<dbReference type="CDD" id="cd00200">
    <property type="entry name" value="WD40"/>
    <property type="match status" value="1"/>
</dbReference>
<dbReference type="InterPro" id="IPR015943">
    <property type="entry name" value="WD40/YVTN_repeat-like_dom_sf"/>
</dbReference>
<evidence type="ECO:0000313" key="7">
    <source>
        <dbReference type="EMBL" id="KAF8883655.1"/>
    </source>
</evidence>
<dbReference type="Pfam" id="PF00400">
    <property type="entry name" value="WD40"/>
    <property type="match status" value="7"/>
</dbReference>
<feature type="repeat" description="WD" evidence="4">
    <location>
        <begin position="772"/>
        <end position="806"/>
    </location>
</feature>
<evidence type="ECO:0000256" key="5">
    <source>
        <dbReference type="SAM" id="MobiDB-lite"/>
    </source>
</evidence>
<evidence type="ECO:0000256" key="4">
    <source>
        <dbReference type="PROSITE-ProRule" id="PRU00221"/>
    </source>
</evidence>
<reference evidence="7" key="1">
    <citation type="submission" date="2020-11" db="EMBL/GenBank/DDBJ databases">
        <authorList>
            <consortium name="DOE Joint Genome Institute"/>
            <person name="Ahrendt S."/>
            <person name="Riley R."/>
            <person name="Andreopoulos W."/>
            <person name="LaButti K."/>
            <person name="Pangilinan J."/>
            <person name="Ruiz-duenas F.J."/>
            <person name="Barrasa J.M."/>
            <person name="Sanchez-Garcia M."/>
            <person name="Camarero S."/>
            <person name="Miyauchi S."/>
            <person name="Serrano A."/>
            <person name="Linde D."/>
            <person name="Babiker R."/>
            <person name="Drula E."/>
            <person name="Ayuso-Fernandez I."/>
            <person name="Pacheco R."/>
            <person name="Padilla G."/>
            <person name="Ferreira P."/>
            <person name="Barriuso J."/>
            <person name="Kellner H."/>
            <person name="Castanera R."/>
            <person name="Alfaro M."/>
            <person name="Ramirez L."/>
            <person name="Pisabarro A.G."/>
            <person name="Kuo A."/>
            <person name="Tritt A."/>
            <person name="Lipzen A."/>
            <person name="He G."/>
            <person name="Yan M."/>
            <person name="Ng V."/>
            <person name="Cullen D."/>
            <person name="Martin F."/>
            <person name="Rosso M.-N."/>
            <person name="Henrissat B."/>
            <person name="Hibbett D."/>
            <person name="Martinez A.T."/>
            <person name="Grigoriev I.V."/>
        </authorList>
    </citation>
    <scope>NUCLEOTIDE SEQUENCE</scope>
    <source>
        <strain evidence="7">AH 44721</strain>
    </source>
</reference>
<dbReference type="InterPro" id="IPR018712">
    <property type="entry name" value="Tle1-like_cat"/>
</dbReference>
<dbReference type="InterPro" id="IPR051983">
    <property type="entry name" value="WSB_SOCS-box_domain"/>
</dbReference>
<keyword evidence="3" id="KW-0833">Ubl conjugation pathway</keyword>
<dbReference type="Pfam" id="PF09994">
    <property type="entry name" value="T6SS_Tle1-like_cat"/>
    <property type="match status" value="1"/>
</dbReference>
<gene>
    <name evidence="7" type="ORF">CPB84DRAFT_1850928</name>
</gene>
<evidence type="ECO:0000259" key="6">
    <source>
        <dbReference type="Pfam" id="PF09994"/>
    </source>
</evidence>
<dbReference type="InterPro" id="IPR020472">
    <property type="entry name" value="WD40_PAC1"/>
</dbReference>
<dbReference type="AlphaFoldDB" id="A0A9P5TJU6"/>
<proteinExistence type="predicted"/>
<dbReference type="InterPro" id="IPR019775">
    <property type="entry name" value="WD40_repeat_CS"/>
</dbReference>
<dbReference type="EMBL" id="JADNYJ010000114">
    <property type="protein sequence ID" value="KAF8883655.1"/>
    <property type="molecule type" value="Genomic_DNA"/>
</dbReference>
<feature type="repeat" description="WD" evidence="4">
    <location>
        <begin position="808"/>
        <end position="849"/>
    </location>
</feature>
<feature type="region of interest" description="Disordered" evidence="5">
    <location>
        <begin position="1"/>
        <end position="33"/>
    </location>
</feature>
<dbReference type="PROSITE" id="PS50082">
    <property type="entry name" value="WD_REPEATS_2"/>
    <property type="match status" value="7"/>
</dbReference>
<dbReference type="GO" id="GO:0000209">
    <property type="term" value="P:protein polyubiquitination"/>
    <property type="evidence" value="ECO:0007669"/>
    <property type="project" value="TreeGrafter"/>
</dbReference>
<dbReference type="InterPro" id="IPR036322">
    <property type="entry name" value="WD40_repeat_dom_sf"/>
</dbReference>
<evidence type="ECO:0000313" key="8">
    <source>
        <dbReference type="Proteomes" id="UP000724874"/>
    </source>
</evidence>
<dbReference type="InterPro" id="IPR001680">
    <property type="entry name" value="WD40_rpt"/>
</dbReference>
<feature type="compositionally biased region" description="Polar residues" evidence="5">
    <location>
        <begin position="306"/>
        <end position="316"/>
    </location>
</feature>
<dbReference type="Proteomes" id="UP000724874">
    <property type="component" value="Unassembled WGS sequence"/>
</dbReference>
<dbReference type="SUPFAM" id="SSF50978">
    <property type="entry name" value="WD40 repeat-like"/>
    <property type="match status" value="1"/>
</dbReference>
<dbReference type="PRINTS" id="PR00320">
    <property type="entry name" value="GPROTEINBRPT"/>
</dbReference>
<dbReference type="Gene3D" id="2.130.10.10">
    <property type="entry name" value="YVTN repeat-like/Quinoprotein amine dehydrogenase"/>
    <property type="match status" value="3"/>
</dbReference>
<evidence type="ECO:0000256" key="3">
    <source>
        <dbReference type="ARBA" id="ARBA00022786"/>
    </source>
</evidence>
<feature type="repeat" description="WD" evidence="4">
    <location>
        <begin position="850"/>
        <end position="885"/>
    </location>
</feature>
<feature type="domain" description="T6SS Phospholipase effector Tle1-like catalytic" evidence="6">
    <location>
        <begin position="51"/>
        <end position="362"/>
    </location>
</feature>
<dbReference type="PROSITE" id="PS50294">
    <property type="entry name" value="WD_REPEATS_REGION"/>
    <property type="match status" value="7"/>
</dbReference>
<evidence type="ECO:0000256" key="2">
    <source>
        <dbReference type="ARBA" id="ARBA00022737"/>
    </source>
</evidence>
<keyword evidence="8" id="KW-1185">Reference proteome</keyword>
<protein>
    <submittedName>
        <fullName evidence="7">WD40-repeat-containing domain protein</fullName>
    </submittedName>
</protein>
<organism evidence="7 8">
    <name type="scientific">Gymnopilus junonius</name>
    <name type="common">Spectacular rustgill mushroom</name>
    <name type="synonym">Gymnopilus spectabilis subsp. junonius</name>
    <dbReference type="NCBI Taxonomy" id="109634"/>
    <lineage>
        <taxon>Eukaryota</taxon>
        <taxon>Fungi</taxon>
        <taxon>Dikarya</taxon>
        <taxon>Basidiomycota</taxon>
        <taxon>Agaricomycotina</taxon>
        <taxon>Agaricomycetes</taxon>
        <taxon>Agaricomycetidae</taxon>
        <taxon>Agaricales</taxon>
        <taxon>Agaricineae</taxon>
        <taxon>Hymenogastraceae</taxon>
        <taxon>Gymnopilus</taxon>
    </lineage>
</organism>
<feature type="region of interest" description="Disordered" evidence="5">
    <location>
        <begin position="297"/>
        <end position="325"/>
    </location>
</feature>
<evidence type="ECO:0000256" key="1">
    <source>
        <dbReference type="ARBA" id="ARBA00022574"/>
    </source>
</evidence>
<dbReference type="PROSITE" id="PS00678">
    <property type="entry name" value="WD_REPEATS_1"/>
    <property type="match status" value="5"/>
</dbReference>
<dbReference type="SMART" id="SM00320">
    <property type="entry name" value="WD40"/>
    <property type="match status" value="7"/>
</dbReference>
<feature type="repeat" description="WD" evidence="4">
    <location>
        <begin position="722"/>
        <end position="763"/>
    </location>
</feature>
<keyword evidence="2" id="KW-0677">Repeat</keyword>
<dbReference type="OrthoDB" id="674604at2759"/>
<comment type="caution">
    <text evidence="7">The sequence shown here is derived from an EMBL/GenBank/DDBJ whole genome shotgun (WGS) entry which is preliminary data.</text>
</comment>